<keyword evidence="2" id="KW-0808">Transferase</keyword>
<evidence type="ECO:0000313" key="5">
    <source>
        <dbReference type="EMBL" id="RAI82329.1"/>
    </source>
</evidence>
<dbReference type="EMBL" id="MJBI02000001">
    <property type="protein sequence ID" value="RAI82329.1"/>
    <property type="molecule type" value="Genomic_DNA"/>
</dbReference>
<keyword evidence="3" id="KW-0418">Kinase</keyword>
<evidence type="ECO:0000313" key="6">
    <source>
        <dbReference type="Proteomes" id="UP000229523"/>
    </source>
</evidence>
<sequence length="160" mass="18714">MHNVETYMKTKHDLANQLQLLDAYFTLGQQDKAERLSKNIIAKFRDEQQFLKLNCPKSIQYYVDTTLDERLFEWSFEIELLTSAIGNYDEILKAFIQTCIMDYKNRVDTKSLVTISLFETDDEIECIFALTGNIKDTSDVLSSCTIVNDEIIEYKLEIRK</sequence>
<accession>A0A2G5NPD4</accession>
<feature type="domain" description="SpoOB alpha-helical" evidence="4">
    <location>
        <begin position="8"/>
        <end position="53"/>
    </location>
</feature>
<keyword evidence="6" id="KW-1185">Reference proteome</keyword>
<proteinExistence type="predicted"/>
<comment type="caution">
    <text evidence="5">The sequence shown here is derived from an EMBL/GenBank/DDBJ whole genome shotgun (WGS) entry which is preliminary data.</text>
</comment>
<name>A0A2G5NPD4_9STAP</name>
<dbReference type="Pfam" id="PF14689">
    <property type="entry name" value="SPOB_a"/>
    <property type="match status" value="1"/>
</dbReference>
<evidence type="ECO:0000259" key="4">
    <source>
        <dbReference type="Pfam" id="PF14689"/>
    </source>
</evidence>
<dbReference type="AlphaFoldDB" id="A0A2G5NPD4"/>
<evidence type="ECO:0000256" key="2">
    <source>
        <dbReference type="ARBA" id="ARBA00022679"/>
    </source>
</evidence>
<organism evidence="5 6">
    <name type="scientific">Macrococcoides goetzii</name>
    <dbReference type="NCBI Taxonomy" id="1891097"/>
    <lineage>
        <taxon>Bacteria</taxon>
        <taxon>Bacillati</taxon>
        <taxon>Bacillota</taxon>
        <taxon>Bacilli</taxon>
        <taxon>Bacillales</taxon>
        <taxon>Staphylococcaceae</taxon>
        <taxon>Macrococcoides</taxon>
    </lineage>
</organism>
<dbReference type="Proteomes" id="UP000229523">
    <property type="component" value="Unassembled WGS sequence"/>
</dbReference>
<dbReference type="SUPFAM" id="SSF55890">
    <property type="entry name" value="Sporulation response regulatory protein Spo0B"/>
    <property type="match status" value="1"/>
</dbReference>
<dbReference type="InterPro" id="IPR016120">
    <property type="entry name" value="Sig_transdc_His_kin_SpoOB"/>
</dbReference>
<evidence type="ECO:0000256" key="3">
    <source>
        <dbReference type="ARBA" id="ARBA00022777"/>
    </source>
</evidence>
<protein>
    <recommendedName>
        <fullName evidence="4">SpoOB alpha-helical domain-containing protein</fullName>
    </recommendedName>
</protein>
<reference evidence="5 6" key="1">
    <citation type="journal article" date="2018" name="Front. Microbiol.">
        <title>Description and Comparative Genomics of Macrococcus caseolyticus subsp. hominis subsp. nov., Macrococcus goetzii sp. nov., Macrococcus epidermidis sp. nov., and Macrococcus bohemicus sp. nov., Novel Macrococci From Human Clinical Material With Virulence Potential and Suspected Uptake of Foreign DNA by Natural Transformation.</title>
        <authorList>
            <person name="Maslanova I."/>
            <person name="Wertheimer Z."/>
            <person name="Sedlacek I."/>
            <person name="Svec P."/>
            <person name="Indrakova A."/>
            <person name="Kovarovic V."/>
            <person name="Schumann P."/>
            <person name="Sproer C."/>
            <person name="Kralova S."/>
            <person name="Sedo O."/>
            <person name="Kristofova L."/>
            <person name="Vrbovska V."/>
            <person name="Fuzik T."/>
            <person name="Petras P."/>
            <person name="Zdrahal Z."/>
            <person name="Ruzickova V."/>
            <person name="Doskar J."/>
            <person name="Pantucek R."/>
        </authorList>
    </citation>
    <scope>NUCLEOTIDE SEQUENCE [LARGE SCALE GENOMIC DNA]</scope>
    <source>
        <strain evidence="5 6">CCM 4927</strain>
    </source>
</reference>
<dbReference type="RefSeq" id="WP_099580092.1">
    <property type="nucleotide sequence ID" value="NZ_MJBI02000001.1"/>
</dbReference>
<evidence type="ECO:0000256" key="1">
    <source>
        <dbReference type="ARBA" id="ARBA00022553"/>
    </source>
</evidence>
<dbReference type="GO" id="GO:0000155">
    <property type="term" value="F:phosphorelay sensor kinase activity"/>
    <property type="evidence" value="ECO:0007669"/>
    <property type="project" value="InterPro"/>
</dbReference>
<gene>
    <name evidence="5" type="ORF">BFS35_001190</name>
</gene>
<dbReference type="Gene3D" id="1.10.287.130">
    <property type="match status" value="1"/>
</dbReference>
<keyword evidence="1" id="KW-0597">Phosphoprotein</keyword>
<dbReference type="InterPro" id="IPR039506">
    <property type="entry name" value="SPOB_a"/>
</dbReference>